<proteinExistence type="predicted"/>
<protein>
    <recommendedName>
        <fullName evidence="4">Polysaccharide chain length determinant N-terminal domain-containing protein</fullName>
    </recommendedName>
</protein>
<dbReference type="PANTHER" id="PTHR32309:SF31">
    <property type="entry name" value="CAPSULAR EXOPOLYSACCHARIDE FAMILY"/>
    <property type="match status" value="1"/>
</dbReference>
<feature type="region of interest" description="Disordered" evidence="1">
    <location>
        <begin position="432"/>
        <end position="451"/>
    </location>
</feature>
<accession>A0A419I4Q5</accession>
<evidence type="ECO:0000256" key="1">
    <source>
        <dbReference type="SAM" id="MobiDB-lite"/>
    </source>
</evidence>
<sequence length="451" mass="46319">MELNEALHRTIAGHWRLLVCCLALPLLAVGILHVVATPTYVATGRLQASSTPPGTDTESDAVLNRVAGVATSPGVITDALRQAGITNRNADQLAGRDVAVARLGSSAVFNLSVTDPSPQIATGLAVALTNRVVTFLNGSGDPQASALIGQLTAQQNSLLTQRQQVAARLGVASGSADTASLSAQLSTLDQQLNDVSSALRQLQSTLITNGGSAAVISLPSGATPTPSRLATDLGLAGVGGLVAGLLAATVLELLRPRVANSRAFARELGTASLGRLVLPGSDGAAAQPTMDVGTSVRLRETLALRGVDVAVVAGPVPQAQLSAVATVLADRLSVDARPVAERRPSPDGTSGPAGPGRVVPLGPALDVLPDHRFATLRVRTLSTVDDRSDAGRRGLLVVVRDLTPYREVEEIRTLAAATGWVLLGVLGVATRGSRRGAQPRERRSGGDRNAR</sequence>
<dbReference type="Proteomes" id="UP000285112">
    <property type="component" value="Unassembled WGS sequence"/>
</dbReference>
<dbReference type="OrthoDB" id="3450309at2"/>
<evidence type="ECO:0008006" key="4">
    <source>
        <dbReference type="Google" id="ProtNLM"/>
    </source>
</evidence>
<organism evidence="2 3">
    <name type="scientific">Amycolatopsis panacis</name>
    <dbReference type="NCBI Taxonomy" id="2340917"/>
    <lineage>
        <taxon>Bacteria</taxon>
        <taxon>Bacillati</taxon>
        <taxon>Actinomycetota</taxon>
        <taxon>Actinomycetes</taxon>
        <taxon>Pseudonocardiales</taxon>
        <taxon>Pseudonocardiaceae</taxon>
        <taxon>Amycolatopsis</taxon>
    </lineage>
</organism>
<evidence type="ECO:0000313" key="2">
    <source>
        <dbReference type="EMBL" id="RJQ85479.1"/>
    </source>
</evidence>
<dbReference type="EMBL" id="QZFV01000078">
    <property type="protein sequence ID" value="RJQ85479.1"/>
    <property type="molecule type" value="Genomic_DNA"/>
</dbReference>
<keyword evidence="3" id="KW-1185">Reference proteome</keyword>
<feature type="region of interest" description="Disordered" evidence="1">
    <location>
        <begin position="337"/>
        <end position="358"/>
    </location>
</feature>
<comment type="caution">
    <text evidence="2">The sequence shown here is derived from an EMBL/GenBank/DDBJ whole genome shotgun (WGS) entry which is preliminary data.</text>
</comment>
<dbReference type="AlphaFoldDB" id="A0A419I4Q5"/>
<dbReference type="RefSeq" id="WP_120023771.1">
    <property type="nucleotide sequence ID" value="NZ_QZFV01000078.1"/>
</dbReference>
<dbReference type="InterPro" id="IPR050445">
    <property type="entry name" value="Bact_polysacc_biosynth/exp"/>
</dbReference>
<reference evidence="2 3" key="1">
    <citation type="submission" date="2018-09" db="EMBL/GenBank/DDBJ databases">
        <title>YIM PH 21725 draft genome.</title>
        <authorList>
            <person name="Miao C."/>
        </authorList>
    </citation>
    <scope>NUCLEOTIDE SEQUENCE [LARGE SCALE GENOMIC DNA]</scope>
    <source>
        <strain evidence="3">YIM PH21725</strain>
    </source>
</reference>
<name>A0A419I4Q5_9PSEU</name>
<evidence type="ECO:0000313" key="3">
    <source>
        <dbReference type="Proteomes" id="UP000285112"/>
    </source>
</evidence>
<gene>
    <name evidence="2" type="ORF">D5S19_13925</name>
</gene>
<feature type="compositionally biased region" description="Basic and acidic residues" evidence="1">
    <location>
        <begin position="438"/>
        <end position="451"/>
    </location>
</feature>
<dbReference type="PANTHER" id="PTHR32309">
    <property type="entry name" value="TYROSINE-PROTEIN KINASE"/>
    <property type="match status" value="1"/>
</dbReference>